<keyword evidence="1" id="KW-0597">Phosphoprotein</keyword>
<feature type="domain" description="FBX41/ZN365 C2H2-type zinc finger" evidence="3">
    <location>
        <begin position="27"/>
        <end position="52"/>
    </location>
</feature>
<proteinExistence type="predicted"/>
<dbReference type="OrthoDB" id="271433at2759"/>
<comment type="caution">
    <text evidence="4">The sequence shown here is derived from an EMBL/GenBank/DDBJ whole genome shotgun (WGS) entry which is preliminary data.</text>
</comment>
<dbReference type="GO" id="GO:0000723">
    <property type="term" value="P:telomere maintenance"/>
    <property type="evidence" value="ECO:0007669"/>
    <property type="project" value="TreeGrafter"/>
</dbReference>
<dbReference type="PANTHER" id="PTHR15739">
    <property type="entry name" value="ZINC FINGER PROTEIN"/>
    <property type="match status" value="1"/>
</dbReference>
<keyword evidence="2" id="KW-0175">Coiled coil</keyword>
<evidence type="ECO:0000256" key="2">
    <source>
        <dbReference type="ARBA" id="ARBA00023054"/>
    </source>
</evidence>
<evidence type="ECO:0000259" key="3">
    <source>
        <dbReference type="Pfam" id="PF23165"/>
    </source>
</evidence>
<organism evidence="4 5">
    <name type="scientific">Synaphobranchus kaupii</name>
    <name type="common">Kaup's arrowtooth eel</name>
    <dbReference type="NCBI Taxonomy" id="118154"/>
    <lineage>
        <taxon>Eukaryota</taxon>
        <taxon>Metazoa</taxon>
        <taxon>Chordata</taxon>
        <taxon>Craniata</taxon>
        <taxon>Vertebrata</taxon>
        <taxon>Euteleostomi</taxon>
        <taxon>Actinopterygii</taxon>
        <taxon>Neopterygii</taxon>
        <taxon>Teleostei</taxon>
        <taxon>Anguilliformes</taxon>
        <taxon>Synaphobranchidae</taxon>
        <taxon>Synaphobranchus</taxon>
    </lineage>
</organism>
<dbReference type="EMBL" id="JAINUF010000004">
    <property type="protein sequence ID" value="KAJ8365638.1"/>
    <property type="molecule type" value="Genomic_DNA"/>
</dbReference>
<evidence type="ECO:0000256" key="1">
    <source>
        <dbReference type="ARBA" id="ARBA00022553"/>
    </source>
</evidence>
<protein>
    <recommendedName>
        <fullName evidence="3">FBX41/ZN365 C2H2-type zinc finger domain-containing protein</fullName>
    </recommendedName>
</protein>
<dbReference type="InterPro" id="IPR052283">
    <property type="entry name" value="GenomicStab_NeuMorph_Reg"/>
</dbReference>
<dbReference type="Proteomes" id="UP001152622">
    <property type="component" value="Chromosome 4"/>
</dbReference>
<reference evidence="4" key="1">
    <citation type="journal article" date="2023" name="Science">
        <title>Genome structures resolve the early diversification of teleost fishes.</title>
        <authorList>
            <person name="Parey E."/>
            <person name="Louis A."/>
            <person name="Montfort J."/>
            <person name="Bouchez O."/>
            <person name="Roques C."/>
            <person name="Iampietro C."/>
            <person name="Lluch J."/>
            <person name="Castinel A."/>
            <person name="Donnadieu C."/>
            <person name="Desvignes T."/>
            <person name="Floi Bucao C."/>
            <person name="Jouanno E."/>
            <person name="Wen M."/>
            <person name="Mejri S."/>
            <person name="Dirks R."/>
            <person name="Jansen H."/>
            <person name="Henkel C."/>
            <person name="Chen W.J."/>
            <person name="Zahm M."/>
            <person name="Cabau C."/>
            <person name="Klopp C."/>
            <person name="Thompson A.W."/>
            <person name="Robinson-Rechavi M."/>
            <person name="Braasch I."/>
            <person name="Lecointre G."/>
            <person name="Bobe J."/>
            <person name="Postlethwait J.H."/>
            <person name="Berthelot C."/>
            <person name="Roest Crollius H."/>
            <person name="Guiguen Y."/>
        </authorList>
    </citation>
    <scope>NUCLEOTIDE SEQUENCE</scope>
    <source>
        <strain evidence="4">WJC10195</strain>
    </source>
</reference>
<sequence>MHKESSERKALLCADSGRPCGVALLQLAFHCPRCGEYQRFQCLSSLRPHQDYGLGPVSKCDDEDALLNRKKPVDEHCEDSPVNKQGQVDSARRRGGFKFKARTCPSHPRGPARRRTGAAGYDGCAVEPVGCGMARVVPAELYVRQRLGSTLRKVDSPVERTLRKVSAELVQKEAELLHEHAHSRHLALAKQEVLERERFLCRQVDVAVMVIGFLREHLRDSEQELERKEQEVITIHNFLEEATRQEMCGKVRIQHFIEALLRRIALAEMLLEYYQSGSNRSNCRNRTIGETHFGNVGTVNFIEKPPFLADSEPTFYIDYYTDLKMEIAEGLRADKSVFAGLPLLRMYLLLRER</sequence>
<dbReference type="InterPro" id="IPR057038">
    <property type="entry name" value="FBX41/ZN365_Znf-C2H2"/>
</dbReference>
<keyword evidence="5" id="KW-1185">Reference proteome</keyword>
<dbReference type="AlphaFoldDB" id="A0A9Q1FT47"/>
<dbReference type="GO" id="GO:0010975">
    <property type="term" value="P:regulation of neuron projection development"/>
    <property type="evidence" value="ECO:0007669"/>
    <property type="project" value="TreeGrafter"/>
</dbReference>
<dbReference type="GO" id="GO:0110026">
    <property type="term" value="P:regulation of DNA strand resection involved in replication fork processing"/>
    <property type="evidence" value="ECO:0007669"/>
    <property type="project" value="TreeGrafter"/>
</dbReference>
<dbReference type="PANTHER" id="PTHR15739:SF2">
    <property type="entry name" value="PROTEIN ZNF365"/>
    <property type="match status" value="1"/>
</dbReference>
<gene>
    <name evidence="4" type="ORF">SKAU_G00144690</name>
</gene>
<evidence type="ECO:0000313" key="4">
    <source>
        <dbReference type="EMBL" id="KAJ8365638.1"/>
    </source>
</evidence>
<name>A0A9Q1FT47_SYNKA</name>
<accession>A0A9Q1FT47</accession>
<dbReference type="GO" id="GO:0010569">
    <property type="term" value="P:regulation of double-strand break repair via homologous recombination"/>
    <property type="evidence" value="ECO:0007669"/>
    <property type="project" value="TreeGrafter"/>
</dbReference>
<dbReference type="Pfam" id="PF23165">
    <property type="entry name" value="zf-C2H2_FBX41"/>
    <property type="match status" value="1"/>
</dbReference>
<evidence type="ECO:0000313" key="5">
    <source>
        <dbReference type="Proteomes" id="UP001152622"/>
    </source>
</evidence>